<name>A0A9Q0R6W0_ANAIG</name>
<comment type="caution">
    <text evidence="5">The sequence shown here is derived from an EMBL/GenBank/DDBJ whole genome shotgun (WGS) entry which is preliminary data.</text>
</comment>
<dbReference type="InterPro" id="IPR000210">
    <property type="entry name" value="BTB/POZ_dom"/>
</dbReference>
<dbReference type="SMART" id="SM00225">
    <property type="entry name" value="BTB"/>
    <property type="match status" value="1"/>
</dbReference>
<keyword evidence="6" id="KW-1185">Reference proteome</keyword>
<evidence type="ECO:0000259" key="4">
    <source>
        <dbReference type="PROSITE" id="PS50097"/>
    </source>
</evidence>
<evidence type="ECO:0000256" key="3">
    <source>
        <dbReference type="PROSITE-ProRule" id="PRU00023"/>
    </source>
</evidence>
<dbReference type="Pfam" id="PF12796">
    <property type="entry name" value="Ank_2"/>
    <property type="match status" value="2"/>
</dbReference>
<sequence length="522" mass="60368">MNELIQAIQNNNIKLIKQLLKNSEIDLNFHFNENNNNSFLHIACSHNANLKILKILIEKGADVNLRNSETPLYIACLFGLKLNCLKFLIKSGADIHAQNKDTPLHGACERGDLDAIKFLIEEGAKVNIKNFSLLFNFAKIYLSSGLDEIPLHYSCTSLLKLEIIQILLETGSDILSQTQETPLHYACVNRASHEIVQLMLNFGASVSIENLYTPLHYACLSECEYQVIDLLIKAGANVNARNEITPLHYAIKKEMSFEAIELLLNAGADINILNGEELEPLRDNVKELFQYHSSFEEDFTNLFSRQEFTDEIIQCKNGEFGVHKMIINYRIGEKKYPQIYQVLKNWDKKKAMKFFEFLYGNCVKAFTQENEIQNLLKELSFTEFKNKRGKKGLIDDFERMIQDENSKDFQIIVEQKPIRVHKIVLIARSDLFRGMFLNVQDDSNQVKDYSGKSYETIRTLVNFFYNDQLPDSVSNQVVTELLDCKDFYQLNQNTILNYKLKNIMKKRKMTKNLAEIENYEKI</sequence>
<dbReference type="PANTHER" id="PTHR24134">
    <property type="entry name" value="ANKYRIN REPEAT-CONTAINING PROTEIN DDB_G0279043"/>
    <property type="match status" value="1"/>
</dbReference>
<feature type="repeat" description="ANK" evidence="3">
    <location>
        <begin position="99"/>
        <end position="131"/>
    </location>
</feature>
<dbReference type="SUPFAM" id="SSF54695">
    <property type="entry name" value="POZ domain"/>
    <property type="match status" value="1"/>
</dbReference>
<keyword evidence="1" id="KW-0677">Repeat</keyword>
<feature type="repeat" description="ANK" evidence="3">
    <location>
        <begin position="178"/>
        <end position="211"/>
    </location>
</feature>
<feature type="repeat" description="ANK" evidence="3">
    <location>
        <begin position="67"/>
        <end position="100"/>
    </location>
</feature>
<feature type="repeat" description="ANK" evidence="3">
    <location>
        <begin position="242"/>
        <end position="275"/>
    </location>
</feature>
<feature type="repeat" description="ANK" evidence="3">
    <location>
        <begin position="210"/>
        <end position="243"/>
    </location>
</feature>
<dbReference type="PRINTS" id="PR01415">
    <property type="entry name" value="ANKYRIN"/>
</dbReference>
<dbReference type="Gene3D" id="1.25.40.20">
    <property type="entry name" value="Ankyrin repeat-containing domain"/>
    <property type="match status" value="2"/>
</dbReference>
<evidence type="ECO:0000256" key="1">
    <source>
        <dbReference type="ARBA" id="ARBA00022737"/>
    </source>
</evidence>
<gene>
    <name evidence="5" type="ORF">M0811_12237</name>
</gene>
<proteinExistence type="predicted"/>
<dbReference type="CDD" id="cd18186">
    <property type="entry name" value="BTB_POZ_ZBTB_KLHL-like"/>
    <property type="match status" value="1"/>
</dbReference>
<protein>
    <submittedName>
        <fullName evidence="5">Ankyrin repeat-containing protein</fullName>
    </submittedName>
</protein>
<dbReference type="Gene3D" id="3.30.710.10">
    <property type="entry name" value="Potassium Channel Kv1.1, Chain A"/>
    <property type="match status" value="1"/>
</dbReference>
<dbReference type="PROSITE" id="PS50097">
    <property type="entry name" value="BTB"/>
    <property type="match status" value="1"/>
</dbReference>
<dbReference type="InterPro" id="IPR036770">
    <property type="entry name" value="Ankyrin_rpt-contain_sf"/>
</dbReference>
<dbReference type="PROSITE" id="PS50088">
    <property type="entry name" value="ANK_REPEAT"/>
    <property type="match status" value="6"/>
</dbReference>
<organism evidence="5 6">
    <name type="scientific">Anaeramoeba ignava</name>
    <name type="common">Anaerobic marine amoeba</name>
    <dbReference type="NCBI Taxonomy" id="1746090"/>
    <lineage>
        <taxon>Eukaryota</taxon>
        <taxon>Metamonada</taxon>
        <taxon>Anaeramoebidae</taxon>
        <taxon>Anaeramoeba</taxon>
    </lineage>
</organism>
<evidence type="ECO:0000313" key="6">
    <source>
        <dbReference type="Proteomes" id="UP001149090"/>
    </source>
</evidence>
<feature type="repeat" description="ANK" evidence="3">
    <location>
        <begin position="35"/>
        <end position="68"/>
    </location>
</feature>
<dbReference type="Pfam" id="PF13606">
    <property type="entry name" value="Ank_3"/>
    <property type="match status" value="1"/>
</dbReference>
<keyword evidence="2 3" id="KW-0040">ANK repeat</keyword>
<dbReference type="InterPro" id="IPR011333">
    <property type="entry name" value="SKP1/BTB/POZ_sf"/>
</dbReference>
<feature type="domain" description="BTB" evidence="4">
    <location>
        <begin position="407"/>
        <end position="473"/>
    </location>
</feature>
<dbReference type="AlphaFoldDB" id="A0A9Q0R6W0"/>
<dbReference type="EMBL" id="JAPDFW010000113">
    <property type="protein sequence ID" value="KAJ5068816.1"/>
    <property type="molecule type" value="Genomic_DNA"/>
</dbReference>
<dbReference type="OrthoDB" id="10252328at2759"/>
<evidence type="ECO:0000313" key="5">
    <source>
        <dbReference type="EMBL" id="KAJ5068816.1"/>
    </source>
</evidence>
<dbReference type="Pfam" id="PF00651">
    <property type="entry name" value="BTB"/>
    <property type="match status" value="1"/>
</dbReference>
<dbReference type="PROSITE" id="PS50297">
    <property type="entry name" value="ANK_REP_REGION"/>
    <property type="match status" value="6"/>
</dbReference>
<dbReference type="Pfam" id="PF00023">
    <property type="entry name" value="Ank"/>
    <property type="match status" value="1"/>
</dbReference>
<accession>A0A9Q0R6W0</accession>
<evidence type="ECO:0000256" key="2">
    <source>
        <dbReference type="ARBA" id="ARBA00023043"/>
    </source>
</evidence>
<dbReference type="SUPFAM" id="SSF48403">
    <property type="entry name" value="Ankyrin repeat"/>
    <property type="match status" value="1"/>
</dbReference>
<dbReference type="SMART" id="SM00248">
    <property type="entry name" value="ANK"/>
    <property type="match status" value="7"/>
</dbReference>
<reference evidence="5" key="1">
    <citation type="submission" date="2022-10" db="EMBL/GenBank/DDBJ databases">
        <title>Novel sulphate-reducing endosymbionts in the free-living metamonad Anaeramoeba.</title>
        <authorList>
            <person name="Jerlstrom-Hultqvist J."/>
            <person name="Cepicka I."/>
            <person name="Gallot-Lavallee L."/>
            <person name="Salas-Leiva D."/>
            <person name="Curtis B.A."/>
            <person name="Zahonova K."/>
            <person name="Pipaliya S."/>
            <person name="Dacks J."/>
            <person name="Roger A.J."/>
        </authorList>
    </citation>
    <scope>NUCLEOTIDE SEQUENCE</scope>
    <source>
        <strain evidence="5">BMAN</strain>
    </source>
</reference>
<dbReference type="InterPro" id="IPR002110">
    <property type="entry name" value="Ankyrin_rpt"/>
</dbReference>
<dbReference type="PANTHER" id="PTHR24134:SF9">
    <property type="entry name" value="ANKYRIN REPEAT AND SOCS BOX PROTEIN 8"/>
    <property type="match status" value="1"/>
</dbReference>
<dbReference type="Proteomes" id="UP001149090">
    <property type="component" value="Unassembled WGS sequence"/>
</dbReference>